<dbReference type="Pfam" id="PF08395">
    <property type="entry name" value="7tm_7"/>
    <property type="match status" value="1"/>
</dbReference>
<comment type="subcellular location">
    <subcellularLocation>
        <location evidence="1">Cell membrane</location>
        <topology evidence="1">Multi-pass membrane protein</topology>
    </subcellularLocation>
</comment>
<dbReference type="GO" id="GO:0030425">
    <property type="term" value="C:dendrite"/>
    <property type="evidence" value="ECO:0007669"/>
    <property type="project" value="TreeGrafter"/>
</dbReference>
<dbReference type="GO" id="GO:0043025">
    <property type="term" value="C:neuronal cell body"/>
    <property type="evidence" value="ECO:0007669"/>
    <property type="project" value="TreeGrafter"/>
</dbReference>
<dbReference type="PANTHER" id="PTHR21143">
    <property type="entry name" value="INVERTEBRATE GUSTATORY RECEPTOR"/>
    <property type="match status" value="1"/>
</dbReference>
<dbReference type="Proteomes" id="UP001153712">
    <property type="component" value="Chromosome 7"/>
</dbReference>
<reference evidence="8" key="1">
    <citation type="submission" date="2022-01" db="EMBL/GenBank/DDBJ databases">
        <authorList>
            <person name="King R."/>
        </authorList>
    </citation>
    <scope>NUCLEOTIDE SEQUENCE</scope>
</reference>
<evidence type="ECO:0000256" key="3">
    <source>
        <dbReference type="ARBA" id="ARBA00022692"/>
    </source>
</evidence>
<dbReference type="AlphaFoldDB" id="A0A9N9XS07"/>
<keyword evidence="9" id="KW-1185">Reference proteome</keyword>
<dbReference type="GO" id="GO:0005886">
    <property type="term" value="C:plasma membrane"/>
    <property type="evidence" value="ECO:0007669"/>
    <property type="project" value="UniProtKB-SubCell"/>
</dbReference>
<keyword evidence="2" id="KW-1003">Cell membrane</keyword>
<dbReference type="GO" id="GO:0007635">
    <property type="term" value="P:chemosensory behavior"/>
    <property type="evidence" value="ECO:0007669"/>
    <property type="project" value="TreeGrafter"/>
</dbReference>
<keyword evidence="4" id="KW-1133">Transmembrane helix</keyword>
<evidence type="ECO:0000256" key="1">
    <source>
        <dbReference type="ARBA" id="ARBA00004651"/>
    </source>
</evidence>
<organism evidence="8 9">
    <name type="scientific">Phyllotreta striolata</name>
    <name type="common">Striped flea beetle</name>
    <name type="synonym">Crioceris striolata</name>
    <dbReference type="NCBI Taxonomy" id="444603"/>
    <lineage>
        <taxon>Eukaryota</taxon>
        <taxon>Metazoa</taxon>
        <taxon>Ecdysozoa</taxon>
        <taxon>Arthropoda</taxon>
        <taxon>Hexapoda</taxon>
        <taxon>Insecta</taxon>
        <taxon>Pterygota</taxon>
        <taxon>Neoptera</taxon>
        <taxon>Endopterygota</taxon>
        <taxon>Coleoptera</taxon>
        <taxon>Polyphaga</taxon>
        <taxon>Cucujiformia</taxon>
        <taxon>Chrysomeloidea</taxon>
        <taxon>Chrysomelidae</taxon>
        <taxon>Galerucinae</taxon>
        <taxon>Alticini</taxon>
        <taxon>Phyllotreta</taxon>
    </lineage>
</organism>
<evidence type="ECO:0000256" key="2">
    <source>
        <dbReference type="ARBA" id="ARBA00022475"/>
    </source>
</evidence>
<dbReference type="EMBL" id="OU900100">
    <property type="protein sequence ID" value="CAG9863809.1"/>
    <property type="molecule type" value="Genomic_DNA"/>
</dbReference>
<gene>
    <name evidence="8" type="ORF">PHYEVI_LOCUS10090</name>
</gene>
<dbReference type="GO" id="GO:0007165">
    <property type="term" value="P:signal transduction"/>
    <property type="evidence" value="ECO:0007669"/>
    <property type="project" value="UniProtKB-KW"/>
</dbReference>
<dbReference type="OrthoDB" id="6748730at2759"/>
<keyword evidence="3" id="KW-0812">Transmembrane</keyword>
<sequence>MNKLMLADEIAMLFSNILRKGLKELHKVIFIVHWIILCERVENSGNKLARKCIILHTDVKEPRLKQDLKDLSVLIEALPLRFTIAGFYKINKQLIPSLLGGITSYLIILIQFRFQGNCQ</sequence>
<dbReference type="GO" id="GO:0008049">
    <property type="term" value="P:male courtship behavior"/>
    <property type="evidence" value="ECO:0007669"/>
    <property type="project" value="TreeGrafter"/>
</dbReference>
<evidence type="ECO:0000313" key="8">
    <source>
        <dbReference type="EMBL" id="CAG9863809.1"/>
    </source>
</evidence>
<evidence type="ECO:0000256" key="5">
    <source>
        <dbReference type="ARBA" id="ARBA00023136"/>
    </source>
</evidence>
<evidence type="ECO:0000313" key="9">
    <source>
        <dbReference type="Proteomes" id="UP001153712"/>
    </source>
</evidence>
<protein>
    <submittedName>
        <fullName evidence="8">Uncharacterized protein</fullName>
    </submittedName>
</protein>
<evidence type="ECO:0000256" key="4">
    <source>
        <dbReference type="ARBA" id="ARBA00022989"/>
    </source>
</evidence>
<accession>A0A9N9XS07</accession>
<keyword evidence="5" id="KW-0472">Membrane</keyword>
<dbReference type="PANTHER" id="PTHR21143:SF104">
    <property type="entry name" value="GUSTATORY RECEPTOR 8A-RELATED"/>
    <property type="match status" value="1"/>
</dbReference>
<dbReference type="InterPro" id="IPR013604">
    <property type="entry name" value="7TM_chemorcpt"/>
</dbReference>
<dbReference type="GO" id="GO:0050909">
    <property type="term" value="P:sensory perception of taste"/>
    <property type="evidence" value="ECO:0007669"/>
    <property type="project" value="InterPro"/>
</dbReference>
<proteinExistence type="predicted"/>
<evidence type="ECO:0000256" key="6">
    <source>
        <dbReference type="ARBA" id="ARBA00023170"/>
    </source>
</evidence>
<name>A0A9N9XS07_PHYSR</name>
<keyword evidence="6" id="KW-0675">Receptor</keyword>
<evidence type="ECO:0000256" key="7">
    <source>
        <dbReference type="ARBA" id="ARBA00023224"/>
    </source>
</evidence>
<keyword evidence="7" id="KW-0807">Transducer</keyword>
<dbReference type="GO" id="GO:0030424">
    <property type="term" value="C:axon"/>
    <property type="evidence" value="ECO:0007669"/>
    <property type="project" value="TreeGrafter"/>
</dbReference>